<dbReference type="GO" id="GO:0004527">
    <property type="term" value="F:exonuclease activity"/>
    <property type="evidence" value="ECO:0007669"/>
    <property type="project" value="UniProtKB-KW"/>
</dbReference>
<proteinExistence type="predicted"/>
<feature type="domain" description="Endonuclease/exonuclease/phosphatase" evidence="9">
    <location>
        <begin position="69"/>
        <end position="283"/>
    </location>
</feature>
<dbReference type="GO" id="GO:0006281">
    <property type="term" value="P:DNA repair"/>
    <property type="evidence" value="ECO:0007669"/>
    <property type="project" value="UniProtKB-KW"/>
</dbReference>
<evidence type="ECO:0000259" key="9">
    <source>
        <dbReference type="Pfam" id="PF03372"/>
    </source>
</evidence>
<name>T0GLB8_9LEPT</name>
<reference evidence="10" key="1">
    <citation type="submission" date="2013-05" db="EMBL/GenBank/DDBJ databases">
        <authorList>
            <person name="Harkins D.M."/>
            <person name="Durkin A.S."/>
            <person name="Brinkac L.M."/>
            <person name="Haft D.H."/>
            <person name="Selengut J.D."/>
            <person name="Sanka R."/>
            <person name="DePew J."/>
            <person name="Purushe J."/>
            <person name="Hartskeerl R.A."/>
            <person name="Ahmed A."/>
            <person name="van der Linden H."/>
            <person name="Goris M.G.A."/>
            <person name="Vinetz J.M."/>
            <person name="Sutton G.G."/>
            <person name="Nierman W.C."/>
            <person name="Fouts D.E."/>
        </authorList>
    </citation>
    <scope>NUCLEOTIDE SEQUENCE [LARGE SCALE GENOMIC DNA]</scope>
    <source>
        <strain evidence="10">5399</strain>
    </source>
</reference>
<evidence type="ECO:0000313" key="11">
    <source>
        <dbReference type="Proteomes" id="UP000015454"/>
    </source>
</evidence>
<dbReference type="PANTHER" id="PTHR15822:SF4">
    <property type="entry name" value="TYROSYL-DNA PHOSPHODIESTERASE 2"/>
    <property type="match status" value="1"/>
</dbReference>
<dbReference type="InterPro" id="IPR051547">
    <property type="entry name" value="TDP2-like"/>
</dbReference>
<sequence length="308" mass="35337">MKRAKKNLKCDDRRRIFFQFPLIALSALIIMSSIAADDSPSNLTISSFNAMFLYDEKGDMGKFPVNRQARLPADFATIRTIVLQNSPDIIGFQEIENESAIRMVTNENYNCSATRTHGYSQEVGLCWKKSLPNPMLSELPQLSLRPGLRKGLMAEFSFPQGKLTVISVHLKAGKSAEDQSERQEQIKVLGEILERKKRFVLLGDFNENLKSKRSSWNMLKGERRLATANYKAKSNCWQHKKGFIDYLITDQEWKPGSFRQFKFKTDDGHYDGNPPEELRLSDHCPISGELVWQNDRSRRNSHSESKPE</sequence>
<keyword evidence="8" id="KW-0234">DNA repair</keyword>
<dbReference type="OrthoDB" id="395856at2"/>
<evidence type="ECO:0000256" key="7">
    <source>
        <dbReference type="ARBA" id="ARBA00022842"/>
    </source>
</evidence>
<comment type="cofactor">
    <cofactor evidence="1">
        <name>Mn(2+)</name>
        <dbReference type="ChEBI" id="CHEBI:29035"/>
    </cofactor>
</comment>
<evidence type="ECO:0000256" key="6">
    <source>
        <dbReference type="ARBA" id="ARBA00022801"/>
    </source>
</evidence>
<keyword evidence="4" id="KW-0479">Metal-binding</keyword>
<protein>
    <submittedName>
        <fullName evidence="10">Endonuclease/exonuclease/phosphatase family protein</fullName>
    </submittedName>
</protein>
<dbReference type="Gene3D" id="3.60.10.10">
    <property type="entry name" value="Endonuclease/exonuclease/phosphatase"/>
    <property type="match status" value="1"/>
</dbReference>
<dbReference type="RefSeq" id="WP_020987770.1">
    <property type="nucleotide sequence ID" value="NZ_AHMO02000008.1"/>
</dbReference>
<comment type="cofactor">
    <cofactor evidence="2">
        <name>Mg(2+)</name>
        <dbReference type="ChEBI" id="CHEBI:18420"/>
    </cofactor>
</comment>
<dbReference type="AlphaFoldDB" id="T0GLB8"/>
<evidence type="ECO:0000256" key="4">
    <source>
        <dbReference type="ARBA" id="ARBA00022723"/>
    </source>
</evidence>
<keyword evidence="7" id="KW-0460">Magnesium</keyword>
<gene>
    <name evidence="10" type="ORF">LEP1GSC050_2290</name>
</gene>
<evidence type="ECO:0000313" key="10">
    <source>
        <dbReference type="EMBL" id="EQA46153.1"/>
    </source>
</evidence>
<keyword evidence="11" id="KW-1185">Reference proteome</keyword>
<dbReference type="GO" id="GO:0004519">
    <property type="term" value="F:endonuclease activity"/>
    <property type="evidence" value="ECO:0007669"/>
    <property type="project" value="UniProtKB-KW"/>
</dbReference>
<dbReference type="STRING" id="1049789.LEP1GSC050_2290"/>
<comment type="caution">
    <text evidence="10">The sequence shown here is derived from an EMBL/GenBank/DDBJ whole genome shotgun (WGS) entry which is preliminary data.</text>
</comment>
<evidence type="ECO:0000256" key="2">
    <source>
        <dbReference type="ARBA" id="ARBA00001946"/>
    </source>
</evidence>
<dbReference type="Pfam" id="PF03372">
    <property type="entry name" value="Exo_endo_phos"/>
    <property type="match status" value="1"/>
</dbReference>
<dbReference type="PANTHER" id="PTHR15822">
    <property type="entry name" value="TRAF AND TNF RECEPTOR-ASSOCIATED PROTEIN"/>
    <property type="match status" value="1"/>
</dbReference>
<accession>T0GLB8</accession>
<evidence type="ECO:0000256" key="1">
    <source>
        <dbReference type="ARBA" id="ARBA00001936"/>
    </source>
</evidence>
<dbReference type="Proteomes" id="UP000015454">
    <property type="component" value="Unassembled WGS sequence"/>
</dbReference>
<organism evidence="10 11">
    <name type="scientific">Leptospira broomii serovar Hurstbridge str. 5399</name>
    <dbReference type="NCBI Taxonomy" id="1049789"/>
    <lineage>
        <taxon>Bacteria</taxon>
        <taxon>Pseudomonadati</taxon>
        <taxon>Spirochaetota</taxon>
        <taxon>Spirochaetia</taxon>
        <taxon>Leptospirales</taxon>
        <taxon>Leptospiraceae</taxon>
        <taxon>Leptospira</taxon>
    </lineage>
</organism>
<dbReference type="EMBL" id="AHMO02000008">
    <property type="protein sequence ID" value="EQA46153.1"/>
    <property type="molecule type" value="Genomic_DNA"/>
</dbReference>
<keyword evidence="6" id="KW-0378">Hydrolase</keyword>
<evidence type="ECO:0000256" key="5">
    <source>
        <dbReference type="ARBA" id="ARBA00022763"/>
    </source>
</evidence>
<evidence type="ECO:0000256" key="8">
    <source>
        <dbReference type="ARBA" id="ARBA00023204"/>
    </source>
</evidence>
<keyword evidence="5" id="KW-0227">DNA damage</keyword>
<keyword evidence="3" id="KW-0540">Nuclease</keyword>
<keyword evidence="10" id="KW-0255">Endonuclease</keyword>
<dbReference type="InterPro" id="IPR036691">
    <property type="entry name" value="Endo/exonu/phosph_ase_sf"/>
</dbReference>
<dbReference type="GO" id="GO:0046872">
    <property type="term" value="F:metal ion binding"/>
    <property type="evidence" value="ECO:0007669"/>
    <property type="project" value="UniProtKB-KW"/>
</dbReference>
<dbReference type="InterPro" id="IPR005135">
    <property type="entry name" value="Endo/exonuclease/phosphatase"/>
</dbReference>
<dbReference type="SUPFAM" id="SSF56219">
    <property type="entry name" value="DNase I-like"/>
    <property type="match status" value="1"/>
</dbReference>
<evidence type="ECO:0000256" key="3">
    <source>
        <dbReference type="ARBA" id="ARBA00022722"/>
    </source>
</evidence>